<organism evidence="6 7">
    <name type="scientific">Undibacter mobilis</name>
    <dbReference type="NCBI Taxonomy" id="2292256"/>
    <lineage>
        <taxon>Bacteria</taxon>
        <taxon>Pseudomonadati</taxon>
        <taxon>Pseudomonadota</taxon>
        <taxon>Alphaproteobacteria</taxon>
        <taxon>Hyphomicrobiales</taxon>
        <taxon>Nitrobacteraceae</taxon>
        <taxon>Undibacter</taxon>
    </lineage>
</organism>
<dbReference type="PROSITE" id="PS51063">
    <property type="entry name" value="HTH_CRP_2"/>
    <property type="match status" value="1"/>
</dbReference>
<evidence type="ECO:0000256" key="3">
    <source>
        <dbReference type="ARBA" id="ARBA00023163"/>
    </source>
</evidence>
<dbReference type="InterPro" id="IPR014710">
    <property type="entry name" value="RmlC-like_jellyroll"/>
</dbReference>
<dbReference type="InterPro" id="IPR000595">
    <property type="entry name" value="cNMP-bd_dom"/>
</dbReference>
<dbReference type="InterPro" id="IPR036388">
    <property type="entry name" value="WH-like_DNA-bd_sf"/>
</dbReference>
<dbReference type="InterPro" id="IPR036390">
    <property type="entry name" value="WH_DNA-bd_sf"/>
</dbReference>
<dbReference type="Gene3D" id="2.60.120.10">
    <property type="entry name" value="Jelly Rolls"/>
    <property type="match status" value="1"/>
</dbReference>
<dbReference type="GO" id="GO:0003700">
    <property type="term" value="F:DNA-binding transcription factor activity"/>
    <property type="evidence" value="ECO:0007669"/>
    <property type="project" value="TreeGrafter"/>
</dbReference>
<dbReference type="InterPro" id="IPR012318">
    <property type="entry name" value="HTH_CRP"/>
</dbReference>
<dbReference type="Pfam" id="PF13545">
    <property type="entry name" value="HTH_Crp_2"/>
    <property type="match status" value="1"/>
</dbReference>
<evidence type="ECO:0000313" key="6">
    <source>
        <dbReference type="EMBL" id="RDV03958.1"/>
    </source>
</evidence>
<evidence type="ECO:0000313" key="7">
    <source>
        <dbReference type="Proteomes" id="UP000263993"/>
    </source>
</evidence>
<dbReference type="EMBL" id="QRGO01000001">
    <property type="protein sequence ID" value="RDV03958.1"/>
    <property type="molecule type" value="Genomic_DNA"/>
</dbReference>
<feature type="domain" description="Cyclic nucleotide-binding" evidence="4">
    <location>
        <begin position="15"/>
        <end position="135"/>
    </location>
</feature>
<proteinExistence type="predicted"/>
<dbReference type="SMART" id="SM00100">
    <property type="entry name" value="cNMP"/>
    <property type="match status" value="1"/>
</dbReference>
<keyword evidence="2" id="KW-0238">DNA-binding</keyword>
<dbReference type="PANTHER" id="PTHR24567:SF74">
    <property type="entry name" value="HTH-TYPE TRANSCRIPTIONAL REGULATOR ARCR"/>
    <property type="match status" value="1"/>
</dbReference>
<keyword evidence="1" id="KW-0805">Transcription regulation</keyword>
<keyword evidence="7" id="KW-1185">Reference proteome</keyword>
<dbReference type="Pfam" id="PF00027">
    <property type="entry name" value="cNMP_binding"/>
    <property type="match status" value="1"/>
</dbReference>
<name>A0A371B8P9_9BRAD</name>
<dbReference type="GO" id="GO:0003677">
    <property type="term" value="F:DNA binding"/>
    <property type="evidence" value="ECO:0007669"/>
    <property type="project" value="UniProtKB-KW"/>
</dbReference>
<evidence type="ECO:0000259" key="4">
    <source>
        <dbReference type="PROSITE" id="PS50042"/>
    </source>
</evidence>
<dbReference type="InterPro" id="IPR018490">
    <property type="entry name" value="cNMP-bd_dom_sf"/>
</dbReference>
<gene>
    <name evidence="6" type="ORF">DXH78_04770</name>
</gene>
<evidence type="ECO:0000256" key="1">
    <source>
        <dbReference type="ARBA" id="ARBA00023015"/>
    </source>
</evidence>
<dbReference type="AlphaFoldDB" id="A0A371B8P9"/>
<dbReference type="Proteomes" id="UP000263993">
    <property type="component" value="Unassembled WGS sequence"/>
</dbReference>
<evidence type="ECO:0000259" key="5">
    <source>
        <dbReference type="PROSITE" id="PS51063"/>
    </source>
</evidence>
<dbReference type="GO" id="GO:0005829">
    <property type="term" value="C:cytosol"/>
    <property type="evidence" value="ECO:0007669"/>
    <property type="project" value="TreeGrafter"/>
</dbReference>
<feature type="domain" description="HTH crp-type" evidence="5">
    <location>
        <begin position="149"/>
        <end position="223"/>
    </location>
</feature>
<sequence>MGFRMAAAGPAKNNLLSDLPKDLSSELMAGATTRKLDANEVLFLAGDPGDGLYRVDEGLLKVSIASASGAERILAILGPGAVVGDLAIIDGLPRSATVTALRDCKLSFLSRAAFDAFVMKEPRTYKYLVTMLAARLRDTDQLVAAGSFLPLKGRVARALLDLAHAFGNEVAGGRVVIRQKVSQSELAAMAGIARENVSRIMNDWMRAKTVTRLSGYYCLEKPAALKRESEL</sequence>
<comment type="caution">
    <text evidence="6">The sequence shown here is derived from an EMBL/GenBank/DDBJ whole genome shotgun (WGS) entry which is preliminary data.</text>
</comment>
<keyword evidence="3" id="KW-0804">Transcription</keyword>
<dbReference type="CDD" id="cd00038">
    <property type="entry name" value="CAP_ED"/>
    <property type="match status" value="1"/>
</dbReference>
<dbReference type="Gene3D" id="1.10.10.10">
    <property type="entry name" value="Winged helix-like DNA-binding domain superfamily/Winged helix DNA-binding domain"/>
    <property type="match status" value="1"/>
</dbReference>
<dbReference type="InterPro" id="IPR050397">
    <property type="entry name" value="Env_Response_Regulators"/>
</dbReference>
<protein>
    <submittedName>
        <fullName evidence="6">Crp/Fnr family transcriptional regulator</fullName>
    </submittedName>
</protein>
<dbReference type="SUPFAM" id="SSF46785">
    <property type="entry name" value="Winged helix' DNA-binding domain"/>
    <property type="match status" value="1"/>
</dbReference>
<reference evidence="7" key="1">
    <citation type="submission" date="2018-08" db="EMBL/GenBank/DDBJ databases">
        <authorList>
            <person name="Kim S.-J."/>
            <person name="Jung G.-Y."/>
        </authorList>
    </citation>
    <scope>NUCLEOTIDE SEQUENCE [LARGE SCALE GENOMIC DNA]</scope>
    <source>
        <strain evidence="7">GY_H</strain>
    </source>
</reference>
<dbReference type="PANTHER" id="PTHR24567">
    <property type="entry name" value="CRP FAMILY TRANSCRIPTIONAL REGULATORY PROTEIN"/>
    <property type="match status" value="1"/>
</dbReference>
<evidence type="ECO:0000256" key="2">
    <source>
        <dbReference type="ARBA" id="ARBA00023125"/>
    </source>
</evidence>
<dbReference type="PROSITE" id="PS50042">
    <property type="entry name" value="CNMP_BINDING_3"/>
    <property type="match status" value="1"/>
</dbReference>
<dbReference type="OrthoDB" id="9809206at2"/>
<dbReference type="SUPFAM" id="SSF51206">
    <property type="entry name" value="cAMP-binding domain-like"/>
    <property type="match status" value="1"/>
</dbReference>
<accession>A0A371B8P9</accession>